<dbReference type="HAMAP" id="MF_01384">
    <property type="entry name" value="UreD"/>
    <property type="match status" value="1"/>
</dbReference>
<dbReference type="Proteomes" id="UP001500552">
    <property type="component" value="Unassembled WGS sequence"/>
</dbReference>
<dbReference type="EMBL" id="BAABHC010000006">
    <property type="protein sequence ID" value="GAA4430364.1"/>
    <property type="molecule type" value="Genomic_DNA"/>
</dbReference>
<evidence type="ECO:0000256" key="3">
    <source>
        <dbReference type="HAMAP-Rule" id="MF_01384"/>
    </source>
</evidence>
<keyword evidence="3" id="KW-0963">Cytoplasm</keyword>
<organism evidence="4 5">
    <name type="scientific">Pontibacter saemangeumensis</name>
    <dbReference type="NCBI Taxonomy" id="1084525"/>
    <lineage>
        <taxon>Bacteria</taxon>
        <taxon>Pseudomonadati</taxon>
        <taxon>Bacteroidota</taxon>
        <taxon>Cytophagia</taxon>
        <taxon>Cytophagales</taxon>
        <taxon>Hymenobacteraceae</taxon>
        <taxon>Pontibacter</taxon>
    </lineage>
</organism>
<sequence length="285" mass="31917">MKEASEWSELEVAEIQEKSTLITLKNLQPLKILNPGTHSGSCHAVLSTYGGGMVSGDKIRLRVACGRNTRLFLGTQSNTKVFRSSDGAAAEQFIVGELEEKSLAVVFPDPVVLQEDSRYRQVQHWHLKPDALLFVVDWFHSGRMDRGEKFVFTSFLSELKVSIAGKVVLLDRFAFSPAENIAASPANFDRYQTMFSAYLVGNPEEERFIRLAEKLLQLKMAEGASPHFDLAQQAVILSASRVKEGVYILRAMAESRIDLLALCDALLTELATDSYLGFHPWKRKY</sequence>
<dbReference type="PANTHER" id="PTHR33643">
    <property type="entry name" value="UREASE ACCESSORY PROTEIN D"/>
    <property type="match status" value="1"/>
</dbReference>
<comment type="subcellular location">
    <subcellularLocation>
        <location evidence="3">Cytoplasm</location>
    </subcellularLocation>
</comment>
<name>A0ABP8LIJ3_9BACT</name>
<evidence type="ECO:0000256" key="1">
    <source>
        <dbReference type="ARBA" id="ARBA00007177"/>
    </source>
</evidence>
<evidence type="ECO:0000256" key="2">
    <source>
        <dbReference type="ARBA" id="ARBA00023186"/>
    </source>
</evidence>
<dbReference type="Pfam" id="PF01774">
    <property type="entry name" value="UreD"/>
    <property type="match status" value="1"/>
</dbReference>
<evidence type="ECO:0000313" key="5">
    <source>
        <dbReference type="Proteomes" id="UP001500552"/>
    </source>
</evidence>
<protein>
    <recommendedName>
        <fullName evidence="3">Urease accessory protein UreD</fullName>
    </recommendedName>
</protein>
<comment type="subunit">
    <text evidence="3">UreD, UreF and UreG form a complex that acts as a GTP-hydrolysis-dependent molecular chaperone, activating the urease apoprotein by helping to assemble the nickel containing metallocenter of UreC. The UreE protein probably delivers the nickel.</text>
</comment>
<accession>A0ABP8LIJ3</accession>
<dbReference type="RefSeq" id="WP_345158285.1">
    <property type="nucleotide sequence ID" value="NZ_BAABHC010000006.1"/>
</dbReference>
<proteinExistence type="inferred from homology"/>
<comment type="caution">
    <text evidence="4">The sequence shown here is derived from an EMBL/GenBank/DDBJ whole genome shotgun (WGS) entry which is preliminary data.</text>
</comment>
<keyword evidence="3" id="KW-0996">Nickel insertion</keyword>
<comment type="function">
    <text evidence="3">Required for maturation of urease via the functional incorporation of the urease nickel metallocenter.</text>
</comment>
<keyword evidence="2 3" id="KW-0143">Chaperone</keyword>
<comment type="similarity">
    <text evidence="1 3">Belongs to the UreD family.</text>
</comment>
<keyword evidence="5" id="KW-1185">Reference proteome</keyword>
<gene>
    <name evidence="3" type="primary">ureD</name>
    <name evidence="4" type="ORF">GCM10023188_16890</name>
</gene>
<evidence type="ECO:0000313" key="4">
    <source>
        <dbReference type="EMBL" id="GAA4430364.1"/>
    </source>
</evidence>
<reference evidence="5" key="1">
    <citation type="journal article" date="2019" name="Int. J. Syst. Evol. Microbiol.">
        <title>The Global Catalogue of Microorganisms (GCM) 10K type strain sequencing project: providing services to taxonomists for standard genome sequencing and annotation.</title>
        <authorList>
            <consortium name="The Broad Institute Genomics Platform"/>
            <consortium name="The Broad Institute Genome Sequencing Center for Infectious Disease"/>
            <person name="Wu L."/>
            <person name="Ma J."/>
        </authorList>
    </citation>
    <scope>NUCLEOTIDE SEQUENCE [LARGE SCALE GENOMIC DNA]</scope>
    <source>
        <strain evidence="5">JCM 17926</strain>
    </source>
</reference>
<dbReference type="InterPro" id="IPR002669">
    <property type="entry name" value="UreD"/>
</dbReference>
<dbReference type="PANTHER" id="PTHR33643:SF1">
    <property type="entry name" value="UREASE ACCESSORY PROTEIN D"/>
    <property type="match status" value="1"/>
</dbReference>